<dbReference type="RefSeq" id="XP_025353643.1">
    <property type="nucleotide sequence ID" value="XM_025499025.1"/>
</dbReference>
<evidence type="ECO:0000259" key="7">
    <source>
        <dbReference type="PROSITE" id="PS51471"/>
    </source>
</evidence>
<dbReference type="SUPFAM" id="SSF51197">
    <property type="entry name" value="Clavaminate synthase-like"/>
    <property type="match status" value="1"/>
</dbReference>
<comment type="similarity">
    <text evidence="1 5">Belongs to the iron/ascorbate-dependent oxidoreductase family.</text>
</comment>
<dbReference type="AlphaFoldDB" id="A0A316VA62"/>
<dbReference type="STRING" id="1280837.A0A316VA62"/>
<dbReference type="GO" id="GO:0016491">
    <property type="term" value="F:oxidoreductase activity"/>
    <property type="evidence" value="ECO:0007669"/>
    <property type="project" value="UniProtKB-KW"/>
</dbReference>
<dbReference type="Gene3D" id="2.60.120.330">
    <property type="entry name" value="B-lactam Antibiotic, Isopenicillin N Synthase, Chain"/>
    <property type="match status" value="1"/>
</dbReference>
<reference evidence="8 9" key="1">
    <citation type="journal article" date="2018" name="Mol. Biol. Evol.">
        <title>Broad Genomic Sampling Reveals a Smut Pathogenic Ancestry of the Fungal Clade Ustilaginomycotina.</title>
        <authorList>
            <person name="Kijpornyongpan T."/>
            <person name="Mondo S.J."/>
            <person name="Barry K."/>
            <person name="Sandor L."/>
            <person name="Lee J."/>
            <person name="Lipzen A."/>
            <person name="Pangilinan J."/>
            <person name="LaButti K."/>
            <person name="Hainaut M."/>
            <person name="Henrissat B."/>
            <person name="Grigoriev I.V."/>
            <person name="Spatafora J.W."/>
            <person name="Aime M.C."/>
        </authorList>
    </citation>
    <scope>NUCLEOTIDE SEQUENCE [LARGE SCALE GENOMIC DNA]</scope>
    <source>
        <strain evidence="8 9">MCA 3882</strain>
    </source>
</reference>
<organism evidence="8 9">
    <name type="scientific">Meira miltonrushii</name>
    <dbReference type="NCBI Taxonomy" id="1280837"/>
    <lineage>
        <taxon>Eukaryota</taxon>
        <taxon>Fungi</taxon>
        <taxon>Dikarya</taxon>
        <taxon>Basidiomycota</taxon>
        <taxon>Ustilaginomycotina</taxon>
        <taxon>Exobasidiomycetes</taxon>
        <taxon>Exobasidiales</taxon>
        <taxon>Brachybasidiaceae</taxon>
        <taxon>Meira</taxon>
    </lineage>
</organism>
<gene>
    <name evidence="8" type="ORF">FA14DRAFT_161241</name>
</gene>
<feature type="domain" description="Fe2OG dioxygenase" evidence="7">
    <location>
        <begin position="219"/>
        <end position="336"/>
    </location>
</feature>
<dbReference type="GO" id="GO:0046872">
    <property type="term" value="F:metal ion binding"/>
    <property type="evidence" value="ECO:0007669"/>
    <property type="project" value="UniProtKB-KW"/>
</dbReference>
<proteinExistence type="inferred from homology"/>
<evidence type="ECO:0000256" key="6">
    <source>
        <dbReference type="SAM" id="MobiDB-lite"/>
    </source>
</evidence>
<keyword evidence="9" id="KW-1185">Reference proteome</keyword>
<dbReference type="GeneID" id="37020806"/>
<evidence type="ECO:0000256" key="3">
    <source>
        <dbReference type="ARBA" id="ARBA00023002"/>
    </source>
</evidence>
<keyword evidence="4 5" id="KW-0408">Iron</keyword>
<name>A0A316VA62_9BASI</name>
<dbReference type="Proteomes" id="UP000245771">
    <property type="component" value="Unassembled WGS sequence"/>
</dbReference>
<dbReference type="PANTHER" id="PTHR10209:SF885">
    <property type="entry name" value="2OG-FE(II) OXYGENASE FAMILY, PUTATIVE (AFU_ORTHOLOGUE AFUA_2G00750)-RELATED"/>
    <property type="match status" value="1"/>
</dbReference>
<evidence type="ECO:0000313" key="8">
    <source>
        <dbReference type="EMBL" id="PWN33341.1"/>
    </source>
</evidence>
<evidence type="ECO:0000256" key="2">
    <source>
        <dbReference type="ARBA" id="ARBA00022723"/>
    </source>
</evidence>
<evidence type="ECO:0000313" key="9">
    <source>
        <dbReference type="Proteomes" id="UP000245771"/>
    </source>
</evidence>
<sequence length="413" mass="45856">MAPVAIDNQTSTNSTHHAKSTKGESVPAPSAFTLDFSQWIGPSATESSKSTFVHQLREASAGLGFFYLLNTPLDQGNLRKRIFDLNEKFFALPLHVRQRISIVNSPHFRGFSKFGDERTQSMVDHRDQIDYGLEYAQGVQDDSLLQQYPFLHLLGPNQFLPDEVLPGHRELVLRWLDICQNISLSLTEALEAALGAPKGSLVQFLTGQSEDQTSSTAHKYARMKTIRYPRAANIDGVQRLQGSTQGVGAHKDGGWITILATSPHRGLQVQSYNGDWIDVDHHPNAMIVNFGQQIERVSRGAITAAAHRVLSHTEDSEHSANLPSGDRYSVAYFSTPALNVVVKSLPSDSLSPEVLSIWQKAQEERKKAGLDTVVTDIPKGDLWGREDDVFGFQAWKGIVRSHPNVVERYNYTA</sequence>
<dbReference type="InterPro" id="IPR005123">
    <property type="entry name" value="Oxoglu/Fe-dep_dioxygenase_dom"/>
</dbReference>
<protein>
    <submittedName>
        <fullName evidence="8">Clavaminate synthase-like protein</fullName>
    </submittedName>
</protein>
<feature type="region of interest" description="Disordered" evidence="6">
    <location>
        <begin position="1"/>
        <end position="26"/>
    </location>
</feature>
<evidence type="ECO:0000256" key="5">
    <source>
        <dbReference type="RuleBase" id="RU003682"/>
    </source>
</evidence>
<dbReference type="PANTHER" id="PTHR10209">
    <property type="entry name" value="OXIDOREDUCTASE, 2OG-FE II OXYGENASE FAMILY PROTEIN"/>
    <property type="match status" value="1"/>
</dbReference>
<evidence type="ECO:0000256" key="1">
    <source>
        <dbReference type="ARBA" id="ARBA00008056"/>
    </source>
</evidence>
<dbReference type="InterPro" id="IPR026992">
    <property type="entry name" value="DIOX_N"/>
</dbReference>
<dbReference type="InParanoid" id="A0A316VA62"/>
<dbReference type="InterPro" id="IPR044861">
    <property type="entry name" value="IPNS-like_FE2OG_OXY"/>
</dbReference>
<dbReference type="EMBL" id="KZ819604">
    <property type="protein sequence ID" value="PWN33341.1"/>
    <property type="molecule type" value="Genomic_DNA"/>
</dbReference>
<dbReference type="Pfam" id="PF03171">
    <property type="entry name" value="2OG-FeII_Oxy"/>
    <property type="match status" value="1"/>
</dbReference>
<dbReference type="Pfam" id="PF14226">
    <property type="entry name" value="DIOX_N"/>
    <property type="match status" value="1"/>
</dbReference>
<dbReference type="OrthoDB" id="288590at2759"/>
<evidence type="ECO:0000256" key="4">
    <source>
        <dbReference type="ARBA" id="ARBA00023004"/>
    </source>
</evidence>
<dbReference type="PROSITE" id="PS51471">
    <property type="entry name" value="FE2OG_OXY"/>
    <property type="match status" value="1"/>
</dbReference>
<accession>A0A316VA62</accession>
<dbReference type="InterPro" id="IPR027443">
    <property type="entry name" value="IPNS-like_sf"/>
</dbReference>
<keyword evidence="3 5" id="KW-0560">Oxidoreductase</keyword>
<keyword evidence="2 5" id="KW-0479">Metal-binding</keyword>